<feature type="domain" description="2Fe-2S ferredoxin-type" evidence="8">
    <location>
        <begin position="228"/>
        <end position="313"/>
    </location>
</feature>
<keyword evidence="3" id="KW-0001">2Fe-2S</keyword>
<dbReference type="PROSITE" id="PS00197">
    <property type="entry name" value="2FE2S_FER_1"/>
    <property type="match status" value="1"/>
</dbReference>
<dbReference type="InterPro" id="IPR006058">
    <property type="entry name" value="2Fe2S_fd_BS"/>
</dbReference>
<dbReference type="PROSITE" id="PS51085">
    <property type="entry name" value="2FE2S_FER_2"/>
    <property type="match status" value="1"/>
</dbReference>
<keyword evidence="5" id="KW-0560">Oxidoreductase</keyword>
<evidence type="ECO:0000256" key="2">
    <source>
        <dbReference type="ARBA" id="ARBA00022630"/>
    </source>
</evidence>
<name>A0A852W5S8_PSEA5</name>
<evidence type="ECO:0000256" key="1">
    <source>
        <dbReference type="ARBA" id="ARBA00001974"/>
    </source>
</evidence>
<dbReference type="GO" id="GO:0046872">
    <property type="term" value="F:metal ion binding"/>
    <property type="evidence" value="ECO:0007669"/>
    <property type="project" value="UniProtKB-KW"/>
</dbReference>
<proteinExistence type="predicted"/>
<evidence type="ECO:0000256" key="4">
    <source>
        <dbReference type="ARBA" id="ARBA00022723"/>
    </source>
</evidence>
<keyword evidence="2" id="KW-0285">Flavoprotein</keyword>
<dbReference type="AlphaFoldDB" id="A0A852W5S8"/>
<dbReference type="Gene3D" id="3.40.50.80">
    <property type="entry name" value="Nucleotide-binding domain of ferredoxin-NADP reductase (FNR) module"/>
    <property type="match status" value="1"/>
</dbReference>
<feature type="domain" description="FAD-binding FR-type" evidence="9">
    <location>
        <begin position="3"/>
        <end position="105"/>
    </location>
</feature>
<organism evidence="10 11">
    <name type="scientific">Pseudonocardia alni</name>
    <name type="common">Amycolata alni</name>
    <dbReference type="NCBI Taxonomy" id="33907"/>
    <lineage>
        <taxon>Bacteria</taxon>
        <taxon>Bacillati</taxon>
        <taxon>Actinomycetota</taxon>
        <taxon>Actinomycetes</taxon>
        <taxon>Pseudonocardiales</taxon>
        <taxon>Pseudonocardiaceae</taxon>
        <taxon>Pseudonocardia</taxon>
    </lineage>
</organism>
<dbReference type="InterPro" id="IPR050415">
    <property type="entry name" value="MRET"/>
</dbReference>
<evidence type="ECO:0000259" key="9">
    <source>
        <dbReference type="PROSITE" id="PS51384"/>
    </source>
</evidence>
<protein>
    <submittedName>
        <fullName evidence="10">Ferredoxin-NADP reductase</fullName>
    </submittedName>
</protein>
<dbReference type="InterPro" id="IPR017938">
    <property type="entry name" value="Riboflavin_synthase-like_b-brl"/>
</dbReference>
<reference evidence="10 11" key="1">
    <citation type="submission" date="2020-07" db="EMBL/GenBank/DDBJ databases">
        <title>Sequencing the genomes of 1000 actinobacteria strains.</title>
        <authorList>
            <person name="Klenk H.-P."/>
        </authorList>
    </citation>
    <scope>NUCLEOTIDE SEQUENCE [LARGE SCALE GENOMIC DNA]</scope>
    <source>
        <strain evidence="10 11">DSM 44749</strain>
    </source>
</reference>
<keyword evidence="11" id="KW-1185">Reference proteome</keyword>
<dbReference type="InterPro" id="IPR012675">
    <property type="entry name" value="Beta-grasp_dom_sf"/>
</dbReference>
<dbReference type="CDD" id="cd00207">
    <property type="entry name" value="fer2"/>
    <property type="match status" value="1"/>
</dbReference>
<comment type="cofactor">
    <cofactor evidence="1">
        <name>FAD</name>
        <dbReference type="ChEBI" id="CHEBI:57692"/>
    </cofactor>
</comment>
<evidence type="ECO:0000259" key="8">
    <source>
        <dbReference type="PROSITE" id="PS51085"/>
    </source>
</evidence>
<dbReference type="InterPro" id="IPR001041">
    <property type="entry name" value="2Fe-2S_ferredoxin-type"/>
</dbReference>
<dbReference type="SUPFAM" id="SSF54292">
    <property type="entry name" value="2Fe-2S ferredoxin-like"/>
    <property type="match status" value="1"/>
</dbReference>
<evidence type="ECO:0000256" key="7">
    <source>
        <dbReference type="ARBA" id="ARBA00023014"/>
    </source>
</evidence>
<dbReference type="EMBL" id="JACCCZ010000001">
    <property type="protein sequence ID" value="NYG04209.1"/>
    <property type="molecule type" value="Genomic_DNA"/>
</dbReference>
<evidence type="ECO:0000256" key="6">
    <source>
        <dbReference type="ARBA" id="ARBA00023004"/>
    </source>
</evidence>
<dbReference type="Pfam" id="PF00111">
    <property type="entry name" value="Fer2"/>
    <property type="match status" value="1"/>
</dbReference>
<dbReference type="SUPFAM" id="SSF63380">
    <property type="entry name" value="Riboflavin synthase domain-like"/>
    <property type="match status" value="1"/>
</dbReference>
<dbReference type="GO" id="GO:0016491">
    <property type="term" value="F:oxidoreductase activity"/>
    <property type="evidence" value="ECO:0007669"/>
    <property type="project" value="UniProtKB-KW"/>
</dbReference>
<evidence type="ECO:0000313" key="11">
    <source>
        <dbReference type="Proteomes" id="UP000549695"/>
    </source>
</evidence>
<gene>
    <name evidence="10" type="ORF">HDA37_004494</name>
</gene>
<accession>A0A852W5S8</accession>
<dbReference type="PANTHER" id="PTHR47354:SF1">
    <property type="entry name" value="CARNITINE MONOOXYGENASE REDUCTASE SUBUNIT"/>
    <property type="match status" value="1"/>
</dbReference>
<dbReference type="PRINTS" id="PR00409">
    <property type="entry name" value="PHDIOXRDTASE"/>
</dbReference>
<sequence length="313" mass="32626">MTDPELHLVVEKKELLADDVVLLTLRDPSGAELPEWTPGAHLDLVLTADLVRQYSLCGDPGERSVYRVAVLREPAGRGGSAHVHDVVAEGDTVLVRGPRNRFALVDAPGYVFVAGGIGITPLVPMIAAAHAAGADWQLVHGGRSRASMAFTELAGRHPDRVALVPQDEAGLLDVAGILAAAAGRPVYCCGPEGLLAAVEAEGERLGVPVHVERFSARPGALDGPDEAFEVELSGSGTVVAVPAGCSILDALEGAGIATLSSCREGTCGTCETGVLAGEPDHRDSLLTEEEQASNEVMMLCVSRSRSPRLVLEL</sequence>
<dbReference type="InterPro" id="IPR017927">
    <property type="entry name" value="FAD-bd_FR_type"/>
</dbReference>
<dbReference type="GeneID" id="98054167"/>
<dbReference type="Gene3D" id="2.40.30.10">
    <property type="entry name" value="Translation factors"/>
    <property type="match status" value="1"/>
</dbReference>
<keyword evidence="6" id="KW-0408">Iron</keyword>
<dbReference type="InterPro" id="IPR036010">
    <property type="entry name" value="2Fe-2S_ferredoxin-like_sf"/>
</dbReference>
<dbReference type="InterPro" id="IPR039261">
    <property type="entry name" value="FNR_nucleotide-bd"/>
</dbReference>
<dbReference type="GO" id="GO:0051537">
    <property type="term" value="F:2 iron, 2 sulfur cluster binding"/>
    <property type="evidence" value="ECO:0007669"/>
    <property type="project" value="UniProtKB-KW"/>
</dbReference>
<dbReference type="PANTHER" id="PTHR47354">
    <property type="entry name" value="NADH OXIDOREDUCTASE HCR"/>
    <property type="match status" value="1"/>
</dbReference>
<dbReference type="Proteomes" id="UP000549695">
    <property type="component" value="Unassembled WGS sequence"/>
</dbReference>
<dbReference type="PROSITE" id="PS51384">
    <property type="entry name" value="FAD_FR"/>
    <property type="match status" value="1"/>
</dbReference>
<keyword evidence="4" id="KW-0479">Metal-binding</keyword>
<dbReference type="CDD" id="cd06185">
    <property type="entry name" value="PDR_like"/>
    <property type="match status" value="1"/>
</dbReference>
<evidence type="ECO:0000256" key="5">
    <source>
        <dbReference type="ARBA" id="ARBA00023002"/>
    </source>
</evidence>
<evidence type="ECO:0000313" key="10">
    <source>
        <dbReference type="EMBL" id="NYG04209.1"/>
    </source>
</evidence>
<evidence type="ECO:0000256" key="3">
    <source>
        <dbReference type="ARBA" id="ARBA00022714"/>
    </source>
</evidence>
<comment type="caution">
    <text evidence="10">The sequence shown here is derived from an EMBL/GenBank/DDBJ whole genome shotgun (WGS) entry which is preliminary data.</text>
</comment>
<keyword evidence="7" id="KW-0411">Iron-sulfur</keyword>
<dbReference type="Gene3D" id="3.10.20.30">
    <property type="match status" value="1"/>
</dbReference>
<dbReference type="SUPFAM" id="SSF52343">
    <property type="entry name" value="Ferredoxin reductase-like, C-terminal NADP-linked domain"/>
    <property type="match status" value="1"/>
</dbReference>
<dbReference type="RefSeq" id="WP_312888865.1">
    <property type="nucleotide sequence ID" value="NZ_BAAAJZ010000006.1"/>
</dbReference>